<organism evidence="1">
    <name type="scientific">Thermus islandicus</name>
    <dbReference type="NCBI Taxonomy" id="540988"/>
    <lineage>
        <taxon>Bacteria</taxon>
        <taxon>Thermotogati</taxon>
        <taxon>Deinococcota</taxon>
        <taxon>Deinococci</taxon>
        <taxon>Thermales</taxon>
        <taxon>Thermaceae</taxon>
        <taxon>Thermus</taxon>
    </lineage>
</organism>
<gene>
    <name evidence="1" type="ORF">ENP73_08295</name>
</gene>
<dbReference type="AlphaFoldDB" id="A0A7C2G6Q4"/>
<evidence type="ECO:0000313" key="1">
    <source>
        <dbReference type="EMBL" id="HEH82948.1"/>
    </source>
</evidence>
<dbReference type="EMBL" id="DSKL01000325">
    <property type="protein sequence ID" value="HEH82948.1"/>
    <property type="molecule type" value="Genomic_DNA"/>
</dbReference>
<accession>A0A7C2G6Q4</accession>
<proteinExistence type="predicted"/>
<comment type="caution">
    <text evidence="1">The sequence shown here is derived from an EMBL/GenBank/DDBJ whole genome shotgun (WGS) entry which is preliminary data.</text>
</comment>
<protein>
    <submittedName>
        <fullName evidence="1">Uncharacterized protein</fullName>
    </submittedName>
</protein>
<name>A0A7C2G6Q4_9DEIN</name>
<reference evidence="1" key="1">
    <citation type="journal article" date="2020" name="mSystems">
        <title>Genome- and Community-Level Interaction Insights into Carbon Utilization and Element Cycling Functions of Hydrothermarchaeota in Hydrothermal Sediment.</title>
        <authorList>
            <person name="Zhou Z."/>
            <person name="Liu Y."/>
            <person name="Xu W."/>
            <person name="Pan J."/>
            <person name="Luo Z.H."/>
            <person name="Li M."/>
        </authorList>
    </citation>
    <scope>NUCLEOTIDE SEQUENCE [LARGE SCALE GENOMIC DNA]</scope>
    <source>
        <strain evidence="1">SpSt-246</strain>
    </source>
</reference>
<sequence length="161" mass="18455">MEVRLGEYLRFFLGGEVMKEGVFRKIGKRLFVNDYRPVWYAPKEDPNVLDFPAFTLPAEVNLEEWYRDKGPCWKPSGDPCDIEEATPPFFKADLWDRSPFLAPNTQLILLVLPVVYPSGQEACFFRIFAVSDKDLSEVLPHLEAWLFEIDAGIAPTLGELL</sequence>